<dbReference type="Pfam" id="PF17109">
    <property type="entry name" value="Goodbye"/>
    <property type="match status" value="1"/>
</dbReference>
<dbReference type="Gene3D" id="1.25.40.20">
    <property type="entry name" value="Ankyrin repeat-containing domain"/>
    <property type="match status" value="5"/>
</dbReference>
<evidence type="ECO:0000256" key="3">
    <source>
        <dbReference type="PROSITE-ProRule" id="PRU00023"/>
    </source>
</evidence>
<dbReference type="PANTHER" id="PTHR24198:SF165">
    <property type="entry name" value="ANKYRIN REPEAT-CONTAINING PROTEIN-RELATED"/>
    <property type="match status" value="1"/>
</dbReference>
<keyword evidence="2 3" id="KW-0040">ANK repeat</keyword>
<dbReference type="Pfam" id="PF22939">
    <property type="entry name" value="WHD_GPIID"/>
    <property type="match status" value="1"/>
</dbReference>
<feature type="repeat" description="ANK" evidence="3">
    <location>
        <begin position="1004"/>
        <end position="1036"/>
    </location>
</feature>
<dbReference type="InterPro" id="IPR054471">
    <property type="entry name" value="GPIID_WHD"/>
</dbReference>
<organism evidence="7 8">
    <name type="scientific">Dactylonectria estremocensis</name>
    <dbReference type="NCBI Taxonomy" id="1079267"/>
    <lineage>
        <taxon>Eukaryota</taxon>
        <taxon>Fungi</taxon>
        <taxon>Dikarya</taxon>
        <taxon>Ascomycota</taxon>
        <taxon>Pezizomycotina</taxon>
        <taxon>Sordariomycetes</taxon>
        <taxon>Hypocreomycetidae</taxon>
        <taxon>Hypocreales</taxon>
        <taxon>Nectriaceae</taxon>
        <taxon>Dactylonectria</taxon>
    </lineage>
</organism>
<dbReference type="InterPro" id="IPR027417">
    <property type="entry name" value="P-loop_NTPase"/>
</dbReference>
<dbReference type="PROSITE" id="PS50297">
    <property type="entry name" value="ANK_REP_REGION"/>
    <property type="match status" value="9"/>
</dbReference>
<comment type="caution">
    <text evidence="7">The sequence shown here is derived from an EMBL/GenBank/DDBJ whole genome shotgun (WGS) entry which is preliminary data.</text>
</comment>
<evidence type="ECO:0000313" key="7">
    <source>
        <dbReference type="EMBL" id="KAH7111654.1"/>
    </source>
</evidence>
<dbReference type="AlphaFoldDB" id="A0A9P9D2Y2"/>
<dbReference type="Pfam" id="PF13637">
    <property type="entry name" value="Ank_4"/>
    <property type="match status" value="2"/>
</dbReference>
<feature type="repeat" description="ANK" evidence="3">
    <location>
        <begin position="905"/>
        <end position="937"/>
    </location>
</feature>
<feature type="domain" description="Nephrocystin 3-like N-terminal" evidence="6">
    <location>
        <begin position="167"/>
        <end position="271"/>
    </location>
</feature>
<proteinExistence type="predicted"/>
<dbReference type="InterPro" id="IPR056884">
    <property type="entry name" value="NPHP3-like_N"/>
</dbReference>
<accession>A0A9P9D2Y2</accession>
<feature type="repeat" description="ANK" evidence="3">
    <location>
        <begin position="972"/>
        <end position="1004"/>
    </location>
</feature>
<feature type="domain" description="Fungal STAND N-terminal Goodbye" evidence="4">
    <location>
        <begin position="2"/>
        <end position="45"/>
    </location>
</feature>
<evidence type="ECO:0000259" key="6">
    <source>
        <dbReference type="Pfam" id="PF24883"/>
    </source>
</evidence>
<sequence>MYPPSEAIFAAVRYLISVSKGVSADYDKVAGFFEDLRSYLSQLKILENNVPQIPELKVVLAEVFTSILVLCAICTKYIHKKRVVKAFRALISGEDAELKDAYENFHKMVDRERGTVMNAILLRVEQTNNDTLTVVAGMKENITLADRIDHNLRSVMDGPRRMYRYVETGSGKTVMMSTAVSYIEENTEGSNVAIAYAYCDYQDRNTLSETSIWSSIIRQLVESCLQIPTEVTASRDKYLEKRSLPTDEERILLVKALSRLFQKTYILIDALNLTRINVFAHSTDVEGYLNSKMRTSKRMSSWIAKDPTLRDDVIHKLLEKTDGMFLLAHLQMEDLCKRSSLKNVRSSLDSLVGDMEAFYKKALQRIEDQQDDDRHLARKALSFVFYAKRPLKLDELFHALSIEPGDIDFDKTAFTETHILLSATAGLLLVDEQTNDARLVHLTLHEYLEKHQSHLLEPESDFATTCLTYLSFETFGRGPCTSEKDLDQRIRQYAFLPYASHHWGHRFATNQEQDVDEIVRFLGDEAKLASSIQMLYIPRHRRDGWHDCFPRGFTSLHAAAHWGLEGMFAAVCRADTDANCQDSQRMTALHLCSRRGFAELTRLLLAKGADTDVTNDWGETALTWAARNGHRKVMELLIAGGANPLIEDDEGWIALHWAVIGRHDDLVKLLLGQYAGLSSDNLQTHKALILAAEAGRNKTTEMLLQDALDIDRKDEEGSTALHWAVAEGHEQTSSLLLKNGADTNSKDNYDNTPLHWAIPYTGITLLLLENGANPDSGNNTKQTPLHWSAQAGLEGVTKELLEHGGNADIQDKYGITALHAAALQGHEAIVDLLLLNGANANIMDEDGWTPLHAAIVKQHDALQRQLVCKTENGDVFLDQMRLRMKDENECALLEEMAEKKSHGSTVVSGLRSAVNSGYRERVLALLDSGADIDAEDQIGDSTALTHAAWLGREGLVELLLENGADPNRRERHGRAALHIAAGDGYSDIVRILVENGADVDTKVHGWTPMLLAAKAWRFQIPDYLITRGANVNAADYHGRRALHWAAHHGGVTLARLLLQRGAEIEAQDRWGKTAFQWAVADGQHRVADLLRQSGADTSRVR</sequence>
<dbReference type="Pfam" id="PF12796">
    <property type="entry name" value="Ank_2"/>
    <property type="match status" value="3"/>
</dbReference>
<evidence type="ECO:0000313" key="8">
    <source>
        <dbReference type="Proteomes" id="UP000717696"/>
    </source>
</evidence>
<evidence type="ECO:0000256" key="1">
    <source>
        <dbReference type="ARBA" id="ARBA00022737"/>
    </source>
</evidence>
<gene>
    <name evidence="7" type="ORF">B0J13DRAFT_614153</name>
</gene>
<protein>
    <submittedName>
        <fullName evidence="7">Ankyrin repeat-containing domain protein</fullName>
    </submittedName>
</protein>
<name>A0A9P9D2Y2_9HYPO</name>
<reference evidence="7" key="1">
    <citation type="journal article" date="2021" name="Nat. Commun.">
        <title>Genetic determinants of endophytism in the Arabidopsis root mycobiome.</title>
        <authorList>
            <person name="Mesny F."/>
            <person name="Miyauchi S."/>
            <person name="Thiergart T."/>
            <person name="Pickel B."/>
            <person name="Atanasova L."/>
            <person name="Karlsson M."/>
            <person name="Huettel B."/>
            <person name="Barry K.W."/>
            <person name="Haridas S."/>
            <person name="Chen C."/>
            <person name="Bauer D."/>
            <person name="Andreopoulos W."/>
            <person name="Pangilinan J."/>
            <person name="LaButti K."/>
            <person name="Riley R."/>
            <person name="Lipzen A."/>
            <person name="Clum A."/>
            <person name="Drula E."/>
            <person name="Henrissat B."/>
            <person name="Kohler A."/>
            <person name="Grigoriev I.V."/>
            <person name="Martin F.M."/>
            <person name="Hacquard S."/>
        </authorList>
    </citation>
    <scope>NUCLEOTIDE SEQUENCE</scope>
    <source>
        <strain evidence="7">MPI-CAGE-AT-0021</strain>
    </source>
</reference>
<feature type="repeat" description="ANK" evidence="3">
    <location>
        <begin position="617"/>
        <end position="649"/>
    </location>
</feature>
<dbReference type="PANTHER" id="PTHR24198">
    <property type="entry name" value="ANKYRIN REPEAT AND PROTEIN KINASE DOMAIN-CONTAINING PROTEIN"/>
    <property type="match status" value="1"/>
</dbReference>
<dbReference type="InterPro" id="IPR036770">
    <property type="entry name" value="Ankyrin_rpt-contain_sf"/>
</dbReference>
<dbReference type="InterPro" id="IPR031350">
    <property type="entry name" value="Goodbye_dom"/>
</dbReference>
<feature type="repeat" description="ANK" evidence="3">
    <location>
        <begin position="1037"/>
        <end position="1069"/>
    </location>
</feature>
<feature type="repeat" description="ANK" evidence="3">
    <location>
        <begin position="939"/>
        <end position="971"/>
    </location>
</feature>
<evidence type="ECO:0000259" key="4">
    <source>
        <dbReference type="Pfam" id="PF17109"/>
    </source>
</evidence>
<keyword evidence="8" id="KW-1185">Reference proteome</keyword>
<dbReference type="OrthoDB" id="5084847at2759"/>
<dbReference type="SMART" id="SM00248">
    <property type="entry name" value="ANK"/>
    <property type="match status" value="16"/>
</dbReference>
<dbReference type="SUPFAM" id="SSF48403">
    <property type="entry name" value="Ankyrin repeat"/>
    <property type="match status" value="2"/>
</dbReference>
<dbReference type="Proteomes" id="UP000717696">
    <property type="component" value="Unassembled WGS sequence"/>
</dbReference>
<dbReference type="Gene3D" id="3.40.50.300">
    <property type="entry name" value="P-loop containing nucleotide triphosphate hydrolases"/>
    <property type="match status" value="1"/>
</dbReference>
<evidence type="ECO:0000256" key="2">
    <source>
        <dbReference type="ARBA" id="ARBA00023043"/>
    </source>
</evidence>
<dbReference type="PROSITE" id="PS50088">
    <property type="entry name" value="ANK_REPEAT"/>
    <property type="match status" value="10"/>
</dbReference>
<feature type="domain" description="GPI inositol-deacylase winged helix" evidence="5">
    <location>
        <begin position="373"/>
        <end position="463"/>
    </location>
</feature>
<feature type="repeat" description="ANK" evidence="3">
    <location>
        <begin position="716"/>
        <end position="748"/>
    </location>
</feature>
<keyword evidence="1" id="KW-0677">Repeat</keyword>
<dbReference type="EMBL" id="JAGMUU010000055">
    <property type="protein sequence ID" value="KAH7111654.1"/>
    <property type="molecule type" value="Genomic_DNA"/>
</dbReference>
<dbReference type="PRINTS" id="PR01415">
    <property type="entry name" value="ANKYRIN"/>
</dbReference>
<dbReference type="InterPro" id="IPR002110">
    <property type="entry name" value="Ankyrin_rpt"/>
</dbReference>
<dbReference type="Pfam" id="PF24883">
    <property type="entry name" value="NPHP3_N"/>
    <property type="match status" value="1"/>
</dbReference>
<feature type="repeat" description="ANK" evidence="3">
    <location>
        <begin position="584"/>
        <end position="616"/>
    </location>
</feature>
<evidence type="ECO:0000259" key="5">
    <source>
        <dbReference type="Pfam" id="PF22939"/>
    </source>
</evidence>
<feature type="repeat" description="ANK" evidence="3">
    <location>
        <begin position="780"/>
        <end position="812"/>
    </location>
</feature>
<feature type="repeat" description="ANK" evidence="3">
    <location>
        <begin position="813"/>
        <end position="845"/>
    </location>
</feature>